<proteinExistence type="predicted"/>
<comment type="caution">
    <text evidence="1">The sequence shown here is derived from an EMBL/GenBank/DDBJ whole genome shotgun (WGS) entry which is preliminary data.</text>
</comment>
<accession>A0ABU6M1G0</accession>
<sequence length="78" mass="8837">MPYRPFWMDGGRLSFRRHLKAFFGCLYYAANRPGEAASPREDDFTLPEEGWGEVLLSTSMPRVGSGWTDTGESFERAA</sequence>
<evidence type="ECO:0000313" key="1">
    <source>
        <dbReference type="EMBL" id="MEC7055125.1"/>
    </source>
</evidence>
<organism evidence="1 2">
    <name type="scientific">Streptomyces violaceochromogenes</name>
    <dbReference type="NCBI Taxonomy" id="67377"/>
    <lineage>
        <taxon>Bacteria</taxon>
        <taxon>Bacillati</taxon>
        <taxon>Actinomycetota</taxon>
        <taxon>Actinomycetes</taxon>
        <taxon>Kitasatosporales</taxon>
        <taxon>Streptomycetaceae</taxon>
        <taxon>Streptomyces</taxon>
    </lineage>
</organism>
<reference evidence="1 2" key="1">
    <citation type="submission" date="2024-01" db="EMBL/GenBank/DDBJ databases">
        <title>Genome analysis.</title>
        <authorList>
            <person name="Zhang K."/>
        </authorList>
    </citation>
    <scope>NUCLEOTIDE SEQUENCE [LARGE SCALE GENOMIC DNA]</scope>
    <source>
        <strain evidence="1 2">CGMCC 4.1753</strain>
    </source>
</reference>
<keyword evidence="2" id="KW-1185">Reference proteome</keyword>
<gene>
    <name evidence="1" type="ORF">RFN57_23000</name>
</gene>
<evidence type="ECO:0000313" key="2">
    <source>
        <dbReference type="Proteomes" id="UP001353952"/>
    </source>
</evidence>
<dbReference type="Proteomes" id="UP001353952">
    <property type="component" value="Unassembled WGS sequence"/>
</dbReference>
<protein>
    <submittedName>
        <fullName evidence="1">Uncharacterized protein</fullName>
    </submittedName>
</protein>
<dbReference type="EMBL" id="JAYXNZ010000002">
    <property type="protein sequence ID" value="MEC7055125.1"/>
    <property type="molecule type" value="Genomic_DNA"/>
</dbReference>
<dbReference type="RefSeq" id="WP_308431995.1">
    <property type="nucleotide sequence ID" value="NZ_BMUO01000004.1"/>
</dbReference>
<name>A0ABU6M1G0_9ACTN</name>